<name>A0AAN7TS17_9MYCE</name>
<dbReference type="PROSITE" id="PS50157">
    <property type="entry name" value="ZINC_FINGER_C2H2_2"/>
    <property type="match status" value="1"/>
</dbReference>
<feature type="domain" description="C2H2-type" evidence="2">
    <location>
        <begin position="6"/>
        <end position="32"/>
    </location>
</feature>
<keyword evidence="1" id="KW-0862">Zinc</keyword>
<evidence type="ECO:0000256" key="1">
    <source>
        <dbReference type="PROSITE-ProRule" id="PRU00042"/>
    </source>
</evidence>
<organism evidence="3 4">
    <name type="scientific">Dictyostelium firmibasis</name>
    <dbReference type="NCBI Taxonomy" id="79012"/>
    <lineage>
        <taxon>Eukaryota</taxon>
        <taxon>Amoebozoa</taxon>
        <taxon>Evosea</taxon>
        <taxon>Eumycetozoa</taxon>
        <taxon>Dictyostelia</taxon>
        <taxon>Dictyosteliales</taxon>
        <taxon>Dictyosteliaceae</taxon>
        <taxon>Dictyostelium</taxon>
    </lineage>
</organism>
<proteinExistence type="predicted"/>
<reference evidence="3 4" key="1">
    <citation type="submission" date="2023-11" db="EMBL/GenBank/DDBJ databases">
        <title>Dfirmibasis_genome.</title>
        <authorList>
            <person name="Edelbroek B."/>
            <person name="Kjellin J."/>
            <person name="Jerlstrom-Hultqvist J."/>
            <person name="Soderbom F."/>
        </authorList>
    </citation>
    <scope>NUCLEOTIDE SEQUENCE [LARGE SCALE GENOMIC DNA]</scope>
    <source>
        <strain evidence="3 4">TNS-C-14</strain>
    </source>
</reference>
<dbReference type="EMBL" id="JAVFKY010000006">
    <property type="protein sequence ID" value="KAK5575021.1"/>
    <property type="molecule type" value="Genomic_DNA"/>
</dbReference>
<evidence type="ECO:0000259" key="2">
    <source>
        <dbReference type="PROSITE" id="PS50157"/>
    </source>
</evidence>
<dbReference type="PROSITE" id="PS00028">
    <property type="entry name" value="ZINC_FINGER_C2H2_1"/>
    <property type="match status" value="1"/>
</dbReference>
<dbReference type="AlphaFoldDB" id="A0AAN7TS17"/>
<gene>
    <name evidence="3" type="ORF">RB653_010276</name>
</gene>
<keyword evidence="4" id="KW-1185">Reference proteome</keyword>
<dbReference type="Gene3D" id="3.30.160.60">
    <property type="entry name" value="Classic Zinc Finger"/>
    <property type="match status" value="1"/>
</dbReference>
<accession>A0AAN7TS17</accession>
<keyword evidence="1" id="KW-0863">Zinc-finger</keyword>
<sequence length="127" mass="15077">MSEKRYLCKHIGCGKSFSHVSGRSRHQKIVKHDCCNDFFKCYEKIAQPKSLVKCRHSFCFLGKQWTDTKHRVRHERHKTHKNNPCPDPNCLPCNNPEEFKRGRKKIKPESDEKSIEIPSIEYFFVNK</sequence>
<dbReference type="GO" id="GO:0008270">
    <property type="term" value="F:zinc ion binding"/>
    <property type="evidence" value="ECO:0007669"/>
    <property type="project" value="UniProtKB-KW"/>
</dbReference>
<protein>
    <recommendedName>
        <fullName evidence="2">C2H2-type domain-containing protein</fullName>
    </recommendedName>
</protein>
<evidence type="ECO:0000313" key="3">
    <source>
        <dbReference type="EMBL" id="KAK5575021.1"/>
    </source>
</evidence>
<keyword evidence="1" id="KW-0479">Metal-binding</keyword>
<dbReference type="InterPro" id="IPR013087">
    <property type="entry name" value="Znf_C2H2_type"/>
</dbReference>
<dbReference type="Proteomes" id="UP001344447">
    <property type="component" value="Unassembled WGS sequence"/>
</dbReference>
<evidence type="ECO:0000313" key="4">
    <source>
        <dbReference type="Proteomes" id="UP001344447"/>
    </source>
</evidence>
<dbReference type="InterPro" id="IPR036236">
    <property type="entry name" value="Znf_C2H2_sf"/>
</dbReference>
<comment type="caution">
    <text evidence="3">The sequence shown here is derived from an EMBL/GenBank/DDBJ whole genome shotgun (WGS) entry which is preliminary data.</text>
</comment>
<dbReference type="SUPFAM" id="SSF57667">
    <property type="entry name" value="beta-beta-alpha zinc fingers"/>
    <property type="match status" value="1"/>
</dbReference>